<protein>
    <submittedName>
        <fullName evidence="1">Uncharacterized protein</fullName>
    </submittedName>
</protein>
<dbReference type="Proteomes" id="UP000499080">
    <property type="component" value="Unassembled WGS sequence"/>
</dbReference>
<evidence type="ECO:0000313" key="2">
    <source>
        <dbReference type="Proteomes" id="UP000499080"/>
    </source>
</evidence>
<organism evidence="1 2">
    <name type="scientific">Araneus ventricosus</name>
    <name type="common">Orbweaver spider</name>
    <name type="synonym">Epeira ventricosa</name>
    <dbReference type="NCBI Taxonomy" id="182803"/>
    <lineage>
        <taxon>Eukaryota</taxon>
        <taxon>Metazoa</taxon>
        <taxon>Ecdysozoa</taxon>
        <taxon>Arthropoda</taxon>
        <taxon>Chelicerata</taxon>
        <taxon>Arachnida</taxon>
        <taxon>Araneae</taxon>
        <taxon>Araneomorphae</taxon>
        <taxon>Entelegynae</taxon>
        <taxon>Araneoidea</taxon>
        <taxon>Araneidae</taxon>
        <taxon>Araneus</taxon>
    </lineage>
</organism>
<comment type="caution">
    <text evidence="1">The sequence shown here is derived from an EMBL/GenBank/DDBJ whole genome shotgun (WGS) entry which is preliminary data.</text>
</comment>
<evidence type="ECO:0000313" key="1">
    <source>
        <dbReference type="EMBL" id="GBL86597.1"/>
    </source>
</evidence>
<accession>A0A4Y2B458</accession>
<reference evidence="1 2" key="1">
    <citation type="journal article" date="2019" name="Sci. Rep.">
        <title>Orb-weaving spider Araneus ventricosus genome elucidates the spidroin gene catalogue.</title>
        <authorList>
            <person name="Kono N."/>
            <person name="Nakamura H."/>
            <person name="Ohtoshi R."/>
            <person name="Moran D.A.P."/>
            <person name="Shinohara A."/>
            <person name="Yoshida Y."/>
            <person name="Fujiwara M."/>
            <person name="Mori M."/>
            <person name="Tomita M."/>
            <person name="Arakawa K."/>
        </authorList>
    </citation>
    <scope>NUCLEOTIDE SEQUENCE [LARGE SCALE GENOMIC DNA]</scope>
</reference>
<dbReference type="EMBL" id="BGPR01000049">
    <property type="protein sequence ID" value="GBL86597.1"/>
    <property type="molecule type" value="Genomic_DNA"/>
</dbReference>
<proteinExistence type="predicted"/>
<keyword evidence="2" id="KW-1185">Reference proteome</keyword>
<name>A0A4Y2B458_ARAVE</name>
<gene>
    <name evidence="1" type="ORF">AVEN_194847_1</name>
</gene>
<sequence length="156" mass="19193">MRNENILIFVENYSHLTLATLKKLVFWRLIVCFNVQAKTHVVYHQIVDIRSDLYLWCSELRWQVQAKTHVVYHQIADLRNDLYFRWSQLVWQVQSLANFEYHDILHSRDLSFEHRWRQQGDIRNQELNVANVRQYIKVARRHILKEEHKSREESHR</sequence>
<dbReference type="AlphaFoldDB" id="A0A4Y2B458"/>